<dbReference type="Proteomes" id="UP001141259">
    <property type="component" value="Unassembled WGS sequence"/>
</dbReference>
<dbReference type="RefSeq" id="WP_259623815.1">
    <property type="nucleotide sequence ID" value="NZ_JANYMP010000006.1"/>
</dbReference>
<evidence type="ECO:0000313" key="8">
    <source>
        <dbReference type="Proteomes" id="UP001141259"/>
    </source>
</evidence>
<dbReference type="InterPro" id="IPR005829">
    <property type="entry name" value="Sugar_transporter_CS"/>
</dbReference>
<dbReference type="PROSITE" id="PS00217">
    <property type="entry name" value="SUGAR_TRANSPORT_2"/>
    <property type="match status" value="1"/>
</dbReference>
<evidence type="ECO:0000256" key="3">
    <source>
        <dbReference type="ARBA" id="ARBA00022989"/>
    </source>
</evidence>
<dbReference type="PANTHER" id="PTHR23508">
    <property type="entry name" value="CARBOXYLIC ACID TRANSPORTER PROTEIN HOMOLOG"/>
    <property type="match status" value="1"/>
</dbReference>
<dbReference type="GO" id="GO:0005886">
    <property type="term" value="C:plasma membrane"/>
    <property type="evidence" value="ECO:0007669"/>
    <property type="project" value="UniProtKB-SubCell"/>
</dbReference>
<feature type="transmembrane region" description="Helical" evidence="5">
    <location>
        <begin position="268"/>
        <end position="288"/>
    </location>
</feature>
<keyword evidence="8" id="KW-1185">Reference proteome</keyword>
<dbReference type="GO" id="GO:0046943">
    <property type="term" value="F:carboxylic acid transmembrane transporter activity"/>
    <property type="evidence" value="ECO:0007669"/>
    <property type="project" value="TreeGrafter"/>
</dbReference>
<name>A0A9X3A1S5_9PSEU</name>
<comment type="caution">
    <text evidence="7">The sequence shown here is derived from an EMBL/GenBank/DDBJ whole genome shotgun (WGS) entry which is preliminary data.</text>
</comment>
<dbReference type="InterPro" id="IPR020846">
    <property type="entry name" value="MFS_dom"/>
</dbReference>
<keyword evidence="4 5" id="KW-0472">Membrane</keyword>
<feature type="transmembrane region" description="Helical" evidence="5">
    <location>
        <begin position="360"/>
        <end position="380"/>
    </location>
</feature>
<dbReference type="CDD" id="cd17371">
    <property type="entry name" value="MFS_MucK"/>
    <property type="match status" value="1"/>
</dbReference>
<keyword evidence="2 5" id="KW-0812">Transmembrane</keyword>
<dbReference type="PROSITE" id="PS50850">
    <property type="entry name" value="MFS"/>
    <property type="match status" value="1"/>
</dbReference>
<feature type="transmembrane region" description="Helical" evidence="5">
    <location>
        <begin position="63"/>
        <end position="83"/>
    </location>
</feature>
<protein>
    <submittedName>
        <fullName evidence="7">MFS transporter</fullName>
    </submittedName>
</protein>
<feature type="domain" description="Major facilitator superfamily (MFS) profile" evidence="6">
    <location>
        <begin position="25"/>
        <end position="410"/>
    </location>
</feature>
<feature type="transmembrane region" description="Helical" evidence="5">
    <location>
        <begin position="179"/>
        <end position="198"/>
    </location>
</feature>
<gene>
    <name evidence="7" type="ORF">NZH93_15770</name>
</gene>
<dbReference type="SUPFAM" id="SSF103473">
    <property type="entry name" value="MFS general substrate transporter"/>
    <property type="match status" value="1"/>
</dbReference>
<evidence type="ECO:0000256" key="4">
    <source>
        <dbReference type="ARBA" id="ARBA00023136"/>
    </source>
</evidence>
<proteinExistence type="predicted"/>
<dbReference type="AlphaFoldDB" id="A0A9X3A1S5"/>
<evidence type="ECO:0000256" key="1">
    <source>
        <dbReference type="ARBA" id="ARBA00004651"/>
    </source>
</evidence>
<accession>A0A9X3A1S5</accession>
<organism evidence="7 8">
    <name type="scientific">Umezawaea endophytica</name>
    <dbReference type="NCBI Taxonomy" id="1654476"/>
    <lineage>
        <taxon>Bacteria</taxon>
        <taxon>Bacillati</taxon>
        <taxon>Actinomycetota</taxon>
        <taxon>Actinomycetes</taxon>
        <taxon>Pseudonocardiales</taxon>
        <taxon>Pseudonocardiaceae</taxon>
        <taxon>Umezawaea</taxon>
    </lineage>
</organism>
<sequence>MSTTPVTQTTSEGWFRSLGQRGKRAFVGAFGGYGLDSYDYWILPLSLVAITSFFGISKGQAGLLNTATLVLSALGGAVAGVLADRIGRVKTLLITVITYAVFTVLCGFATSYEMLLVFRGLQGLGFGGEWAAGAILVAEYSKPEYRGRAVAFIQSAWAVGWGLAVLVYTLVFSFVSADMAWRVMFWTGALPAVLILYIRRTVQDAPGTVEQREKSSRGFSAIFKGGLGRTTFFAALLATGVQGGYYTLATWLPTYLKTERGLTVINSTGYYAFLISGAFIGYVCGGFITDRLGRKKTFALFAVLSAILIMLYTQIPVGANTVVLFLGFPLGFCASAIFSGFGSFLAELYPTDVRGTGQGFTYNFGRAVGALFPAGVGFMAESMGVGGAMVFGAAAYGIAVLALLGLPETVGRELT</sequence>
<keyword evidence="3 5" id="KW-1133">Transmembrane helix</keyword>
<dbReference type="Pfam" id="PF07690">
    <property type="entry name" value="MFS_1"/>
    <property type="match status" value="1"/>
</dbReference>
<feature type="transmembrane region" description="Helical" evidence="5">
    <location>
        <begin position="227"/>
        <end position="248"/>
    </location>
</feature>
<dbReference type="FunFam" id="1.20.1250.20:FF:000253">
    <property type="entry name" value="Transporter, major facilitator family"/>
    <property type="match status" value="1"/>
</dbReference>
<comment type="subcellular location">
    <subcellularLocation>
        <location evidence="1">Cell membrane</location>
        <topology evidence="1">Multi-pass membrane protein</topology>
    </subcellularLocation>
</comment>
<dbReference type="Gene3D" id="1.20.1250.20">
    <property type="entry name" value="MFS general substrate transporter like domains"/>
    <property type="match status" value="2"/>
</dbReference>
<feature type="transmembrane region" description="Helical" evidence="5">
    <location>
        <begin position="297"/>
        <end position="315"/>
    </location>
</feature>
<feature type="transmembrane region" description="Helical" evidence="5">
    <location>
        <begin position="92"/>
        <end position="110"/>
    </location>
</feature>
<dbReference type="InterPro" id="IPR011701">
    <property type="entry name" value="MFS"/>
</dbReference>
<feature type="transmembrane region" description="Helical" evidence="5">
    <location>
        <begin position="116"/>
        <end position="138"/>
    </location>
</feature>
<dbReference type="EMBL" id="JANYMP010000006">
    <property type="protein sequence ID" value="MCS7478318.1"/>
    <property type="molecule type" value="Genomic_DNA"/>
</dbReference>
<dbReference type="InterPro" id="IPR036259">
    <property type="entry name" value="MFS_trans_sf"/>
</dbReference>
<dbReference type="PANTHER" id="PTHR23508:SF10">
    <property type="entry name" value="CARBOXYLIC ACID TRANSPORTER PROTEIN HOMOLOG"/>
    <property type="match status" value="1"/>
</dbReference>
<feature type="transmembrane region" description="Helical" evidence="5">
    <location>
        <begin position="321"/>
        <end position="348"/>
    </location>
</feature>
<evidence type="ECO:0000256" key="2">
    <source>
        <dbReference type="ARBA" id="ARBA00022692"/>
    </source>
</evidence>
<reference evidence="7" key="1">
    <citation type="submission" date="2022-08" db="EMBL/GenBank/DDBJ databases">
        <authorList>
            <person name="Tistechok S."/>
            <person name="Samborskyy M."/>
            <person name="Roman I."/>
        </authorList>
    </citation>
    <scope>NUCLEOTIDE SEQUENCE</scope>
    <source>
        <strain evidence="7">DSM 103496</strain>
    </source>
</reference>
<feature type="transmembrane region" description="Helical" evidence="5">
    <location>
        <begin position="150"/>
        <end position="173"/>
    </location>
</feature>
<feature type="transmembrane region" description="Helical" evidence="5">
    <location>
        <begin position="386"/>
        <end position="406"/>
    </location>
</feature>
<evidence type="ECO:0000259" key="6">
    <source>
        <dbReference type="PROSITE" id="PS50850"/>
    </source>
</evidence>
<evidence type="ECO:0000313" key="7">
    <source>
        <dbReference type="EMBL" id="MCS7478318.1"/>
    </source>
</evidence>
<evidence type="ECO:0000256" key="5">
    <source>
        <dbReference type="SAM" id="Phobius"/>
    </source>
</evidence>